<sequence length="338" mass="36270">MERGSSSYLSCADSSLKTIYFEGVSSNAGGGSDSPAPGPQSPAKKGRSGAALGRQPPRCQVEGCNVDLSDVKAYYSRHKVCGMHSKSPKVVVAGLEQRFCQQCSRFHQLSEFDQGKRSCRRRLANHNERRRKPPSVSLLSPRYGTLSQPMFDNHGKTGGFVMDFGAYPSPGSSELGLGNQISSSGKYQLPWQSNSHNPVVLQGTTSSSYTGPGVSSVECFHNGVSDSISALSLLSNQSWGSGAQSSSTLEVHNHNLVGTNIAQSQANPVQFDCTSWASSKGRLQDMPPDMGLGQTSHPRSNGQYSGDLGLPQPSDGQFSEFHHSRGYDSSVPHVHWSL</sequence>
<evidence type="ECO:0000313" key="13">
    <source>
        <dbReference type="EMBL" id="BAM15479.1"/>
    </source>
</evidence>
<protein>
    <submittedName>
        <fullName evidence="13">SBP-box protein</fullName>
    </submittedName>
</protein>
<evidence type="ECO:0000256" key="8">
    <source>
        <dbReference type="ARBA" id="ARBA00023242"/>
    </source>
</evidence>
<comment type="subcellular location">
    <subcellularLocation>
        <location evidence="1">Nucleus</location>
    </subcellularLocation>
</comment>
<evidence type="ECO:0000259" key="12">
    <source>
        <dbReference type="PROSITE" id="PS51141"/>
    </source>
</evidence>
<evidence type="ECO:0000256" key="10">
    <source>
        <dbReference type="PROSITE-ProRule" id="PRU00470"/>
    </source>
</evidence>
<dbReference type="Gene3D" id="4.10.1100.10">
    <property type="entry name" value="Transcription factor, SBP-box domain"/>
    <property type="match status" value="1"/>
</dbReference>
<evidence type="ECO:0000256" key="3">
    <source>
        <dbReference type="ARBA" id="ARBA00022771"/>
    </source>
</evidence>
<keyword evidence="5" id="KW-0805">Transcription regulation</keyword>
<evidence type="ECO:0000256" key="5">
    <source>
        <dbReference type="ARBA" id="ARBA00023015"/>
    </source>
</evidence>
<feature type="compositionally biased region" description="Basic residues" evidence="11">
    <location>
        <begin position="123"/>
        <end position="133"/>
    </location>
</feature>
<evidence type="ECO:0000256" key="9">
    <source>
        <dbReference type="ARBA" id="ARBA00056472"/>
    </source>
</evidence>
<dbReference type="GO" id="GO:0005634">
    <property type="term" value="C:nucleus"/>
    <property type="evidence" value="ECO:0007669"/>
    <property type="project" value="UniProtKB-SubCell"/>
</dbReference>
<comment type="function">
    <text evidence="9">Probable transcriptional factor. Binds to the promoter of the SQUAMOSA gene.</text>
</comment>
<dbReference type="PROSITE" id="PS51141">
    <property type="entry name" value="ZF_SBP"/>
    <property type="match status" value="1"/>
</dbReference>
<evidence type="ECO:0000256" key="7">
    <source>
        <dbReference type="ARBA" id="ARBA00023163"/>
    </source>
</evidence>
<feature type="region of interest" description="Disordered" evidence="11">
    <location>
        <begin position="280"/>
        <end position="328"/>
    </location>
</feature>
<keyword evidence="3 10" id="KW-0863">Zinc-finger</keyword>
<dbReference type="AlphaFoldDB" id="I2FJZ4"/>
<keyword evidence="6" id="KW-0238">DNA-binding</keyword>
<keyword evidence="8" id="KW-0539">Nucleus</keyword>
<dbReference type="SUPFAM" id="SSF103612">
    <property type="entry name" value="SBT domain"/>
    <property type="match status" value="1"/>
</dbReference>
<name>I2FJZ4_9LAMI</name>
<dbReference type="GO" id="GO:0003677">
    <property type="term" value="F:DNA binding"/>
    <property type="evidence" value="ECO:0007669"/>
    <property type="project" value="UniProtKB-KW"/>
</dbReference>
<proteinExistence type="evidence at transcript level"/>
<evidence type="ECO:0000256" key="2">
    <source>
        <dbReference type="ARBA" id="ARBA00022723"/>
    </source>
</evidence>
<feature type="region of interest" description="Disordered" evidence="11">
    <location>
        <begin position="27"/>
        <end position="55"/>
    </location>
</feature>
<dbReference type="GO" id="GO:0008270">
    <property type="term" value="F:zinc ion binding"/>
    <property type="evidence" value="ECO:0007669"/>
    <property type="project" value="UniProtKB-KW"/>
</dbReference>
<dbReference type="InterPro" id="IPR044817">
    <property type="entry name" value="SBP-like"/>
</dbReference>
<dbReference type="PANTHER" id="PTHR31251:SF226">
    <property type="entry name" value="SQUAMOSA PROMOTER-BINDING-LIKE PROTEIN 6"/>
    <property type="match status" value="1"/>
</dbReference>
<dbReference type="InterPro" id="IPR036893">
    <property type="entry name" value="SBP_sf"/>
</dbReference>
<evidence type="ECO:0000256" key="11">
    <source>
        <dbReference type="SAM" id="MobiDB-lite"/>
    </source>
</evidence>
<accession>I2FJZ4</accession>
<evidence type="ECO:0000256" key="1">
    <source>
        <dbReference type="ARBA" id="ARBA00004123"/>
    </source>
</evidence>
<evidence type="ECO:0000256" key="6">
    <source>
        <dbReference type="ARBA" id="ARBA00023125"/>
    </source>
</evidence>
<feature type="domain" description="SBP-type" evidence="12">
    <location>
        <begin position="56"/>
        <end position="133"/>
    </location>
</feature>
<dbReference type="FunFam" id="4.10.1100.10:FF:000001">
    <property type="entry name" value="Squamosa promoter-binding-like protein 14"/>
    <property type="match status" value="1"/>
</dbReference>
<dbReference type="InterPro" id="IPR004333">
    <property type="entry name" value="SBP_dom"/>
</dbReference>
<reference evidence="13" key="1">
    <citation type="journal article" date="2012" name="Planta">
        <title>Overexpression of Arabidopsis miR157b induces bushy architecture and delayed phase transition in Torenia fournieri.</title>
        <authorList>
            <person name="Shikata M."/>
            <person name="Yamaguchi H."/>
            <person name="Sasaki K."/>
            <person name="Ohtsubo N."/>
        </authorList>
    </citation>
    <scope>NUCLEOTIDE SEQUENCE</scope>
</reference>
<feature type="compositionally biased region" description="Polar residues" evidence="11">
    <location>
        <begin position="293"/>
        <end position="304"/>
    </location>
</feature>
<gene>
    <name evidence="13" type="primary">TfSPL5</name>
</gene>
<dbReference type="PANTHER" id="PTHR31251">
    <property type="entry name" value="SQUAMOSA PROMOTER-BINDING-LIKE PROTEIN 4"/>
    <property type="match status" value="1"/>
</dbReference>
<feature type="region of interest" description="Disordered" evidence="11">
    <location>
        <begin position="123"/>
        <end position="143"/>
    </location>
</feature>
<keyword evidence="7" id="KW-0804">Transcription</keyword>
<dbReference type="EMBL" id="AB699118">
    <property type="protein sequence ID" value="BAM15479.1"/>
    <property type="molecule type" value="mRNA"/>
</dbReference>
<keyword evidence="4" id="KW-0862">Zinc</keyword>
<organism evidence="13">
    <name type="scientific">Torenia fournieri</name>
    <name type="common">wishbone flower</name>
    <dbReference type="NCBI Taxonomy" id="68875"/>
    <lineage>
        <taxon>Eukaryota</taxon>
        <taxon>Viridiplantae</taxon>
        <taxon>Streptophyta</taxon>
        <taxon>Embryophyta</taxon>
        <taxon>Tracheophyta</taxon>
        <taxon>Spermatophyta</taxon>
        <taxon>Magnoliopsida</taxon>
        <taxon>eudicotyledons</taxon>
        <taxon>Gunneridae</taxon>
        <taxon>Pentapetalae</taxon>
        <taxon>asterids</taxon>
        <taxon>lamiids</taxon>
        <taxon>Lamiales</taxon>
        <taxon>Linderniaceae</taxon>
        <taxon>Torenia</taxon>
    </lineage>
</organism>
<evidence type="ECO:0000256" key="4">
    <source>
        <dbReference type="ARBA" id="ARBA00022833"/>
    </source>
</evidence>
<dbReference type="Pfam" id="PF03110">
    <property type="entry name" value="SBP"/>
    <property type="match status" value="1"/>
</dbReference>
<keyword evidence="2" id="KW-0479">Metal-binding</keyword>